<proteinExistence type="predicted"/>
<name>A0A016S2E2_9BILA</name>
<comment type="caution">
    <text evidence="1">The sequence shown here is derived from an EMBL/GenBank/DDBJ whole genome shotgun (WGS) entry which is preliminary data.</text>
</comment>
<gene>
    <name evidence="1" type="primary">Acey_s0312.g2167</name>
    <name evidence="1" type="ORF">Y032_0312g2167</name>
</gene>
<sequence>MTSNMHEFETTQVYDKDLRRTNYFEYQDSELSVDGNLAHEVVVRDKSTWLKWRSMTGKLCDKQIRISSKRRFEQLFVLSHCIMQIDGSPPNNWSIVSV</sequence>
<keyword evidence="2" id="KW-1185">Reference proteome</keyword>
<dbReference type="AlphaFoldDB" id="A0A016S2E2"/>
<reference evidence="2" key="1">
    <citation type="journal article" date="2015" name="Nat. Genet.">
        <title>The genome and transcriptome of the zoonotic hookworm Ancylostoma ceylanicum identify infection-specific gene families.</title>
        <authorList>
            <person name="Schwarz E.M."/>
            <person name="Hu Y."/>
            <person name="Antoshechkin I."/>
            <person name="Miller M.M."/>
            <person name="Sternberg P.W."/>
            <person name="Aroian R.V."/>
        </authorList>
    </citation>
    <scope>NUCLEOTIDE SEQUENCE</scope>
    <source>
        <strain evidence="2">HY135</strain>
    </source>
</reference>
<protein>
    <submittedName>
        <fullName evidence="1">Uncharacterized protein</fullName>
    </submittedName>
</protein>
<evidence type="ECO:0000313" key="1">
    <source>
        <dbReference type="EMBL" id="EYB84656.1"/>
    </source>
</evidence>
<accession>A0A016S2E2</accession>
<organism evidence="1 2">
    <name type="scientific">Ancylostoma ceylanicum</name>
    <dbReference type="NCBI Taxonomy" id="53326"/>
    <lineage>
        <taxon>Eukaryota</taxon>
        <taxon>Metazoa</taxon>
        <taxon>Ecdysozoa</taxon>
        <taxon>Nematoda</taxon>
        <taxon>Chromadorea</taxon>
        <taxon>Rhabditida</taxon>
        <taxon>Rhabditina</taxon>
        <taxon>Rhabditomorpha</taxon>
        <taxon>Strongyloidea</taxon>
        <taxon>Ancylostomatidae</taxon>
        <taxon>Ancylostomatinae</taxon>
        <taxon>Ancylostoma</taxon>
    </lineage>
</organism>
<dbReference type="Proteomes" id="UP000024635">
    <property type="component" value="Unassembled WGS sequence"/>
</dbReference>
<evidence type="ECO:0000313" key="2">
    <source>
        <dbReference type="Proteomes" id="UP000024635"/>
    </source>
</evidence>
<dbReference type="EMBL" id="JARK01001648">
    <property type="protein sequence ID" value="EYB84656.1"/>
    <property type="molecule type" value="Genomic_DNA"/>
</dbReference>